<comment type="caution">
    <text evidence="1">The sequence shown here is derived from an EMBL/GenBank/DDBJ whole genome shotgun (WGS) entry which is preliminary data.</text>
</comment>
<dbReference type="RefSeq" id="WP_377944391.1">
    <property type="nucleotide sequence ID" value="NZ_JBHUCX010000067.1"/>
</dbReference>
<dbReference type="InterPro" id="IPR011042">
    <property type="entry name" value="6-blade_b-propeller_TolB-like"/>
</dbReference>
<dbReference type="Gene3D" id="2.120.10.30">
    <property type="entry name" value="TolB, C-terminal domain"/>
    <property type="match status" value="1"/>
</dbReference>
<proteinExistence type="predicted"/>
<reference evidence="2" key="1">
    <citation type="journal article" date="2019" name="Int. J. Syst. Evol. Microbiol.">
        <title>The Global Catalogue of Microorganisms (GCM) 10K type strain sequencing project: providing services to taxonomists for standard genome sequencing and annotation.</title>
        <authorList>
            <consortium name="The Broad Institute Genomics Platform"/>
            <consortium name="The Broad Institute Genome Sequencing Center for Infectious Disease"/>
            <person name="Wu L."/>
            <person name="Ma J."/>
        </authorList>
    </citation>
    <scope>NUCLEOTIDE SEQUENCE [LARGE SCALE GENOMIC DNA]</scope>
    <source>
        <strain evidence="2">CGMCC 1.12286</strain>
    </source>
</reference>
<evidence type="ECO:0000313" key="1">
    <source>
        <dbReference type="EMBL" id="MFD1676487.1"/>
    </source>
</evidence>
<accession>A0ABW4JJC1</accession>
<dbReference type="Proteomes" id="UP001597079">
    <property type="component" value="Unassembled WGS sequence"/>
</dbReference>
<sequence length="333" mass="36302">MLRKRTFGRLFLLFVVVLTLTQVLFLHHLNRLFNNQEAKTNQEIQQILNPTISLSSRERQILTGLKQQYQGVTVSPDGQYATYVDTASDGTDVVHVESLDTGKQVSEATDLYPVQYLDWLGDEEVFVGEEKAPGELELNAFYVSNGQQADLTASSVPEFSELSSDAEITKVTYSNQTNDVFVLVESGGGSALYHIGTMEDVQSVPFSGGYVKNIALSQTGDNLYVEDNQDGTWDVVRLQQTSATSSYSPDYDVNEQVVQTNAALINVVGNVLYFGKVNQNGLVTAVYKEGTKGSTTLVKRLSSPTVASKINVSGDGQITVNPLAVSSTAVQET</sequence>
<dbReference type="EMBL" id="JBHUCX010000067">
    <property type="protein sequence ID" value="MFD1676487.1"/>
    <property type="molecule type" value="Genomic_DNA"/>
</dbReference>
<evidence type="ECO:0000313" key="2">
    <source>
        <dbReference type="Proteomes" id="UP001597079"/>
    </source>
</evidence>
<dbReference type="SUPFAM" id="SSF69322">
    <property type="entry name" value="Tricorn protease domain 2"/>
    <property type="match status" value="1"/>
</dbReference>
<keyword evidence="2" id="KW-1185">Reference proteome</keyword>
<protein>
    <submittedName>
        <fullName evidence="1">Uncharacterized protein</fullName>
    </submittedName>
</protein>
<organism evidence="1 2">
    <name type="scientific">Alicyclobacillus fodiniaquatilis</name>
    <dbReference type="NCBI Taxonomy" id="1661150"/>
    <lineage>
        <taxon>Bacteria</taxon>
        <taxon>Bacillati</taxon>
        <taxon>Bacillota</taxon>
        <taxon>Bacilli</taxon>
        <taxon>Bacillales</taxon>
        <taxon>Alicyclobacillaceae</taxon>
        <taxon>Alicyclobacillus</taxon>
    </lineage>
</organism>
<name>A0ABW4JJC1_9BACL</name>
<gene>
    <name evidence="1" type="ORF">ACFSB2_17450</name>
</gene>